<dbReference type="GO" id="GO:0005524">
    <property type="term" value="F:ATP binding"/>
    <property type="evidence" value="ECO:0007669"/>
    <property type="project" value="UniProtKB-KW"/>
</dbReference>
<dbReference type="FunFam" id="1.25.40.340:FF:000002">
    <property type="entry name" value="Dihydroxyacetone kinase, L subunit"/>
    <property type="match status" value="1"/>
</dbReference>
<keyword evidence="8" id="KW-1185">Reference proteome</keyword>
<dbReference type="InParanoid" id="C1FJL5"/>
<dbReference type="Pfam" id="PF02734">
    <property type="entry name" value="Dak2"/>
    <property type="match status" value="1"/>
</dbReference>
<dbReference type="eggNOG" id="KOG2426">
    <property type="taxonomic scope" value="Eukaryota"/>
</dbReference>
<dbReference type="InterPro" id="IPR004006">
    <property type="entry name" value="DhaK_dom"/>
</dbReference>
<dbReference type="AlphaFoldDB" id="C1FJL5"/>
<evidence type="ECO:0000259" key="6">
    <source>
        <dbReference type="PROSITE" id="PS51481"/>
    </source>
</evidence>
<keyword evidence="3" id="KW-0418">Kinase</keyword>
<dbReference type="NCBIfam" id="NF011049">
    <property type="entry name" value="PRK14479.1"/>
    <property type="match status" value="1"/>
</dbReference>
<dbReference type="Gene3D" id="3.40.50.10440">
    <property type="entry name" value="Dihydroxyacetone kinase, domain 1"/>
    <property type="match status" value="1"/>
</dbReference>
<evidence type="ECO:0008006" key="9">
    <source>
        <dbReference type="Google" id="ProtNLM"/>
    </source>
</evidence>
<organism evidence="7 8">
    <name type="scientific">Micromonas commoda (strain RCC299 / NOUM17 / CCMP2709)</name>
    <name type="common">Picoplanktonic green alga</name>
    <dbReference type="NCBI Taxonomy" id="296587"/>
    <lineage>
        <taxon>Eukaryota</taxon>
        <taxon>Viridiplantae</taxon>
        <taxon>Chlorophyta</taxon>
        <taxon>Mamiellophyceae</taxon>
        <taxon>Mamiellales</taxon>
        <taxon>Mamiellaceae</taxon>
        <taxon>Micromonas</taxon>
    </lineage>
</organism>
<gene>
    <name evidence="7" type="ORF">MICPUN_98137</name>
</gene>
<feature type="domain" description="DhaK" evidence="6">
    <location>
        <begin position="8"/>
        <end position="324"/>
    </location>
</feature>
<feature type="domain" description="DhaL" evidence="5">
    <location>
        <begin position="344"/>
        <end position="545"/>
    </location>
</feature>
<evidence type="ECO:0000313" key="8">
    <source>
        <dbReference type="Proteomes" id="UP000002009"/>
    </source>
</evidence>
<evidence type="ECO:0000313" key="7">
    <source>
        <dbReference type="EMBL" id="ACO70619.1"/>
    </source>
</evidence>
<dbReference type="PANTHER" id="PTHR28629:SF4">
    <property type="entry name" value="TRIOKINASE_FMN CYCLASE"/>
    <property type="match status" value="1"/>
</dbReference>
<dbReference type="FunCoup" id="C1FJL5">
    <property type="interactions" value="1109"/>
</dbReference>
<protein>
    <recommendedName>
        <fullName evidence="9">Dihydroxyacetone kinase</fullName>
    </recommendedName>
</protein>
<dbReference type="GO" id="GO:0004371">
    <property type="term" value="F:glycerone kinase activity"/>
    <property type="evidence" value="ECO:0007669"/>
    <property type="project" value="InterPro"/>
</dbReference>
<evidence type="ECO:0000259" key="5">
    <source>
        <dbReference type="PROSITE" id="PS51480"/>
    </source>
</evidence>
<dbReference type="SUPFAM" id="SSF82549">
    <property type="entry name" value="DAK1/DegV-like"/>
    <property type="match status" value="1"/>
</dbReference>
<dbReference type="Proteomes" id="UP000002009">
    <property type="component" value="Chromosome 12"/>
</dbReference>
<dbReference type="KEGG" id="mis:MICPUN_98137"/>
<dbReference type="Gene3D" id="1.25.40.340">
    <property type="match status" value="1"/>
</dbReference>
<keyword evidence="1" id="KW-0808">Transferase</keyword>
<keyword evidence="2" id="KW-0547">Nucleotide-binding</keyword>
<dbReference type="InterPro" id="IPR050861">
    <property type="entry name" value="Dihydroxyacetone_Kinase"/>
</dbReference>
<dbReference type="EMBL" id="CP001577">
    <property type="protein sequence ID" value="ACO70619.1"/>
    <property type="molecule type" value="Genomic_DNA"/>
</dbReference>
<accession>C1FJL5</accession>
<sequence length="548" mass="55311">MGHKFLNDPGSAVTEMLEGFVQSHPGVKLLDGFPDVKVVVRSHVDKNKVALVSGGGSGHEPAHAGFVGDGMLDAAVCGDVFASPSVAAVLAAIRHVTGPPGCLLIVKNYTGDRLNFGLAAERAKLEGLNVEMVVVADDCALPPPLGVAGRRGLAGTLFVHKCAGAAAAAGDALDLVAEEARAAASAVGTMGVASAAHKLPGADDPARAIPPGELEMGLGIHGEPGAFTAPAAPVASVVAKMLETIEKTKVCVMVNSLGSTPAMELHVAARCAREWLSSHDLNPVRVYTGSFMTALDMTGFSITLCQVDSARLARIDAPTGAPAWPVVARTVSVPVPPPKTECGALAKKAILGAAEMLKMAEDELTDADAKVGDGDCGTTHARGARALEEDVVYMPLDEPSELALAIGMTVRRSMGGTSGALYDIFFSAAAAAMKGAPATSPATWLAGFKAGIASMSRYGGASEGDRTVLDALLPAAEAASKAITQSAGGAWAASVAADAAEKGAAATKEMVASAGRSSYVPVEVMKSVPDPGATAAAAWIRGVAIAIA</sequence>
<name>C1FJL5_MICCC</name>
<dbReference type="InterPro" id="IPR036117">
    <property type="entry name" value="DhaL_dom_sf"/>
</dbReference>
<dbReference type="GO" id="GO:0019563">
    <property type="term" value="P:glycerol catabolic process"/>
    <property type="evidence" value="ECO:0007669"/>
    <property type="project" value="TreeGrafter"/>
</dbReference>
<evidence type="ECO:0000256" key="3">
    <source>
        <dbReference type="ARBA" id="ARBA00022777"/>
    </source>
</evidence>
<proteinExistence type="predicted"/>
<dbReference type="OMA" id="ALNMNGF"/>
<dbReference type="SUPFAM" id="SSF101473">
    <property type="entry name" value="DhaL-like"/>
    <property type="match status" value="1"/>
</dbReference>
<dbReference type="Pfam" id="PF02733">
    <property type="entry name" value="Dak1"/>
    <property type="match status" value="1"/>
</dbReference>
<dbReference type="Gene3D" id="3.30.1180.20">
    <property type="entry name" value="Dihydroxyacetone kinase, domain 2"/>
    <property type="match status" value="1"/>
</dbReference>
<dbReference type="GeneID" id="8247997"/>
<evidence type="ECO:0000256" key="1">
    <source>
        <dbReference type="ARBA" id="ARBA00022679"/>
    </source>
</evidence>
<dbReference type="OrthoDB" id="1724672at2759"/>
<dbReference type="PROSITE" id="PS51481">
    <property type="entry name" value="DHAK"/>
    <property type="match status" value="1"/>
</dbReference>
<dbReference type="FunFam" id="3.40.50.10440:FF:000001">
    <property type="entry name" value="Dihydroxyacetone kinase, DhaK subunit"/>
    <property type="match status" value="1"/>
</dbReference>
<evidence type="ECO:0000256" key="4">
    <source>
        <dbReference type="ARBA" id="ARBA00022840"/>
    </source>
</evidence>
<dbReference type="PANTHER" id="PTHR28629">
    <property type="entry name" value="TRIOKINASE/FMN CYCLASE"/>
    <property type="match status" value="1"/>
</dbReference>
<dbReference type="STRING" id="296587.C1FJL5"/>
<dbReference type="GO" id="GO:0005829">
    <property type="term" value="C:cytosol"/>
    <property type="evidence" value="ECO:0007669"/>
    <property type="project" value="TreeGrafter"/>
</dbReference>
<dbReference type="RefSeq" id="XP_002509361.1">
    <property type="nucleotide sequence ID" value="XM_002509315.1"/>
</dbReference>
<dbReference type="PROSITE" id="PS51480">
    <property type="entry name" value="DHAL"/>
    <property type="match status" value="1"/>
</dbReference>
<reference evidence="7 8" key="1">
    <citation type="journal article" date="2009" name="Science">
        <title>Green evolution and dynamic adaptations revealed by genomes of the marine picoeukaryotes Micromonas.</title>
        <authorList>
            <person name="Worden A.Z."/>
            <person name="Lee J.H."/>
            <person name="Mock T."/>
            <person name="Rouze P."/>
            <person name="Simmons M.P."/>
            <person name="Aerts A.L."/>
            <person name="Allen A.E."/>
            <person name="Cuvelier M.L."/>
            <person name="Derelle E."/>
            <person name="Everett M.V."/>
            <person name="Foulon E."/>
            <person name="Grimwood J."/>
            <person name="Gundlach H."/>
            <person name="Henrissat B."/>
            <person name="Napoli C."/>
            <person name="McDonald S.M."/>
            <person name="Parker M.S."/>
            <person name="Rombauts S."/>
            <person name="Salamov A."/>
            <person name="Von Dassow P."/>
            <person name="Badger J.H."/>
            <person name="Coutinho P.M."/>
            <person name="Demir E."/>
            <person name="Dubchak I."/>
            <person name="Gentemann C."/>
            <person name="Eikrem W."/>
            <person name="Gready J.E."/>
            <person name="John U."/>
            <person name="Lanier W."/>
            <person name="Lindquist E.A."/>
            <person name="Lucas S."/>
            <person name="Mayer K.F."/>
            <person name="Moreau H."/>
            <person name="Not F."/>
            <person name="Otillar R."/>
            <person name="Panaud O."/>
            <person name="Pangilinan J."/>
            <person name="Paulsen I."/>
            <person name="Piegu B."/>
            <person name="Poliakov A."/>
            <person name="Robbens S."/>
            <person name="Schmutz J."/>
            <person name="Toulza E."/>
            <person name="Wyss T."/>
            <person name="Zelensky A."/>
            <person name="Zhou K."/>
            <person name="Armbrust E.V."/>
            <person name="Bhattacharya D."/>
            <person name="Goodenough U.W."/>
            <person name="Van de Peer Y."/>
            <person name="Grigoriev I.V."/>
        </authorList>
    </citation>
    <scope>NUCLEOTIDE SEQUENCE [LARGE SCALE GENOMIC DNA]</scope>
    <source>
        <strain evidence="8">RCC299 / NOUM17</strain>
    </source>
</reference>
<keyword evidence="4" id="KW-0067">ATP-binding</keyword>
<dbReference type="InterPro" id="IPR004007">
    <property type="entry name" value="DhaL_dom"/>
</dbReference>
<evidence type="ECO:0000256" key="2">
    <source>
        <dbReference type="ARBA" id="ARBA00022741"/>
    </source>
</evidence>
<dbReference type="SMART" id="SM01120">
    <property type="entry name" value="Dak2"/>
    <property type="match status" value="1"/>
</dbReference>